<feature type="binding site" evidence="9">
    <location>
        <position position="138"/>
    </location>
    <ligand>
        <name>substrate</name>
    </ligand>
</feature>
<dbReference type="PROSITE" id="PS00483">
    <property type="entry name" value="DIHYDROOROTASE_2"/>
    <property type="match status" value="1"/>
</dbReference>
<feature type="binding site" evidence="9">
    <location>
        <position position="138"/>
    </location>
    <ligand>
        <name>Zn(2+)</name>
        <dbReference type="ChEBI" id="CHEBI:29105"/>
        <label>2</label>
    </ligand>
</feature>
<dbReference type="CDD" id="cd01294">
    <property type="entry name" value="DHOase"/>
    <property type="match status" value="1"/>
</dbReference>
<dbReference type="Pfam" id="PF01979">
    <property type="entry name" value="Amidohydro_1"/>
    <property type="match status" value="1"/>
</dbReference>
<evidence type="ECO:0000256" key="1">
    <source>
        <dbReference type="ARBA" id="ARBA00002368"/>
    </source>
</evidence>
<comment type="cofactor">
    <cofactor evidence="9 10">
        <name>Zn(2+)</name>
        <dbReference type="ChEBI" id="CHEBI:29105"/>
    </cofactor>
    <text evidence="9 10">Binds 2 Zn(2+) ions per subunit.</text>
</comment>
<feature type="domain" description="Amidohydrolase-related" evidence="11">
    <location>
        <begin position="13"/>
        <end position="308"/>
    </location>
</feature>
<evidence type="ECO:0000256" key="7">
    <source>
        <dbReference type="ARBA" id="ARBA00022833"/>
    </source>
</evidence>
<dbReference type="Gene3D" id="3.20.20.140">
    <property type="entry name" value="Metal-dependent hydrolases"/>
    <property type="match status" value="1"/>
</dbReference>
<dbReference type="PANTHER" id="PTHR43137:SF1">
    <property type="entry name" value="DIHYDROOROTASE"/>
    <property type="match status" value="1"/>
</dbReference>
<organism evidence="12 13">
    <name type="scientific">Isoalcanivorax beigongshangi</name>
    <dbReference type="NCBI Taxonomy" id="3238810"/>
    <lineage>
        <taxon>Bacteria</taxon>
        <taxon>Pseudomonadati</taxon>
        <taxon>Pseudomonadota</taxon>
        <taxon>Gammaproteobacteria</taxon>
        <taxon>Oceanospirillales</taxon>
        <taxon>Alcanivoracaceae</taxon>
        <taxon>Isoalcanivorax</taxon>
    </lineage>
</organism>
<feature type="binding site" evidence="9">
    <location>
        <position position="176"/>
    </location>
    <ligand>
        <name>Zn(2+)</name>
        <dbReference type="ChEBI" id="CHEBI:29105"/>
        <label>2</label>
    </ligand>
</feature>
<evidence type="ECO:0000256" key="2">
    <source>
        <dbReference type="ARBA" id="ARBA00004880"/>
    </source>
</evidence>
<feature type="binding site" description="via carbamate group" evidence="9">
    <location>
        <position position="101"/>
    </location>
    <ligand>
        <name>Zn(2+)</name>
        <dbReference type="ChEBI" id="CHEBI:29105"/>
        <label>1</label>
    </ligand>
</feature>
<gene>
    <name evidence="9 12" type="primary">pyrC</name>
    <name evidence="12" type="ORF">AB5I84_05065</name>
</gene>
<feature type="binding site" evidence="9">
    <location>
        <position position="15"/>
    </location>
    <ligand>
        <name>Zn(2+)</name>
        <dbReference type="ChEBI" id="CHEBI:29105"/>
        <label>1</label>
    </ligand>
</feature>
<dbReference type="Proteomes" id="UP001562065">
    <property type="component" value="Unassembled WGS sequence"/>
</dbReference>
<evidence type="ECO:0000313" key="13">
    <source>
        <dbReference type="Proteomes" id="UP001562065"/>
    </source>
</evidence>
<evidence type="ECO:0000259" key="11">
    <source>
        <dbReference type="Pfam" id="PF01979"/>
    </source>
</evidence>
<sequence>MAVDSLTLTRPDDWHLHFRDDVMLAGTVPATAAVFGRAIVMPNLTPPVIDAASAAAYRARILDAVPAGRAFEPLMVLYLTEATTAAQLREAAATDFVKAVKLYPAGATTNSSSGVRDPAAIYPLYEALQELDLPLLLHAEVTDSDVDVFDREKVFIDRYLAAIRKDFPALRIVLEHVTTGDGVDFVRSCATHTAATVTPQHLMMNRNDLLVGGVHTHNYCLPILKRRDHQLRIQRAVLDGDSRFFLGTDSAPHARNRKEAACGCAGCYSAPAALPFYAGFFEQHGALDKLEGFASHYGADFYRLPRNTDTVTLVRRPWTLPELVDVGGTPVVPWQAGTTLDWQLAD</sequence>
<feature type="active site" evidence="9">
    <location>
        <position position="249"/>
    </location>
</feature>
<comment type="pathway">
    <text evidence="2 9 10">Pyrimidine metabolism; UMP biosynthesis via de novo pathway; (S)-dihydroorotate from bicarbonate: step 3/3.</text>
</comment>
<comment type="subunit">
    <text evidence="9">Homodimer.</text>
</comment>
<dbReference type="SUPFAM" id="SSF51556">
    <property type="entry name" value="Metallo-dependent hydrolases"/>
    <property type="match status" value="1"/>
</dbReference>
<keyword evidence="6 9" id="KW-0378">Hydrolase</keyword>
<evidence type="ECO:0000256" key="6">
    <source>
        <dbReference type="ARBA" id="ARBA00022801"/>
    </source>
</evidence>
<feature type="binding site" evidence="9">
    <location>
        <begin position="17"/>
        <end position="19"/>
    </location>
    <ligand>
        <name>substrate</name>
    </ligand>
</feature>
<feature type="modified residue" description="N6-carboxylysine" evidence="9">
    <location>
        <position position="101"/>
    </location>
</feature>
<evidence type="ECO:0000256" key="5">
    <source>
        <dbReference type="ARBA" id="ARBA00022723"/>
    </source>
</evidence>
<feature type="binding site" evidence="9">
    <location>
        <position position="17"/>
    </location>
    <ligand>
        <name>Zn(2+)</name>
        <dbReference type="ChEBI" id="CHEBI:29105"/>
        <label>1</label>
    </ligand>
</feature>
<evidence type="ECO:0000256" key="8">
    <source>
        <dbReference type="ARBA" id="ARBA00022975"/>
    </source>
</evidence>
<dbReference type="EMBL" id="JBGCUO010000001">
    <property type="protein sequence ID" value="MEY1661518.1"/>
    <property type="molecule type" value="Genomic_DNA"/>
</dbReference>
<dbReference type="InterPro" id="IPR032466">
    <property type="entry name" value="Metal_Hydrolase"/>
</dbReference>
<feature type="binding site" evidence="9">
    <location>
        <position position="265"/>
    </location>
    <ligand>
        <name>substrate</name>
    </ligand>
</feature>
<keyword evidence="8 9" id="KW-0665">Pyrimidine biosynthesis</keyword>
<feature type="binding site" description="via carbamate group" evidence="9">
    <location>
        <position position="101"/>
    </location>
    <ligand>
        <name>Zn(2+)</name>
        <dbReference type="ChEBI" id="CHEBI:29105"/>
        <label>2</label>
    </ligand>
</feature>
<keyword evidence="7 9" id="KW-0862">Zinc</keyword>
<reference evidence="12 13" key="1">
    <citation type="submission" date="2024-07" db="EMBL/GenBank/DDBJ databases">
        <authorList>
            <person name="Ren Q."/>
        </authorList>
    </citation>
    <scope>NUCLEOTIDE SEQUENCE [LARGE SCALE GENOMIC DNA]</scope>
    <source>
        <strain evidence="12 13">REN37</strain>
    </source>
</reference>
<feature type="binding site" evidence="9">
    <location>
        <position position="253"/>
    </location>
    <ligand>
        <name>substrate</name>
    </ligand>
</feature>
<evidence type="ECO:0000256" key="9">
    <source>
        <dbReference type="HAMAP-Rule" id="MF_00219"/>
    </source>
</evidence>
<keyword evidence="13" id="KW-1185">Reference proteome</keyword>
<dbReference type="InterPro" id="IPR006680">
    <property type="entry name" value="Amidohydro-rel"/>
</dbReference>
<evidence type="ECO:0000256" key="3">
    <source>
        <dbReference type="ARBA" id="ARBA00005631"/>
    </source>
</evidence>
<dbReference type="EC" id="3.5.2.3" evidence="4 9"/>
<dbReference type="RefSeq" id="WP_369454770.1">
    <property type="nucleotide sequence ID" value="NZ_JBGCUO010000001.1"/>
</dbReference>
<dbReference type="PANTHER" id="PTHR43137">
    <property type="entry name" value="DIHYDROOROTASE"/>
    <property type="match status" value="1"/>
</dbReference>
<evidence type="ECO:0000256" key="4">
    <source>
        <dbReference type="ARBA" id="ARBA00012860"/>
    </source>
</evidence>
<dbReference type="HAMAP" id="MF_00219">
    <property type="entry name" value="PyrC_classII"/>
    <property type="match status" value="1"/>
</dbReference>
<feature type="binding site" evidence="9">
    <location>
        <position position="249"/>
    </location>
    <ligand>
        <name>Zn(2+)</name>
        <dbReference type="ChEBI" id="CHEBI:29105"/>
        <label>1</label>
    </ligand>
</feature>
<protein>
    <recommendedName>
        <fullName evidence="4 9">Dihydroorotase</fullName>
        <shortName evidence="9">DHOase</shortName>
        <ecNumber evidence="4 9">3.5.2.3</ecNumber>
    </recommendedName>
</protein>
<accession>A0ABV4AG89</accession>
<feature type="binding site" evidence="9">
    <location>
        <position position="221"/>
    </location>
    <ligand>
        <name>substrate</name>
    </ligand>
</feature>
<dbReference type="InterPro" id="IPR002195">
    <property type="entry name" value="Dihydroorotase_CS"/>
</dbReference>
<comment type="similarity">
    <text evidence="3 9 10">Belongs to the metallo-dependent hydrolases superfamily. DHOase family. Class II DHOase subfamily.</text>
</comment>
<dbReference type="GO" id="GO:0004151">
    <property type="term" value="F:dihydroorotase activity"/>
    <property type="evidence" value="ECO:0007669"/>
    <property type="project" value="UniProtKB-EC"/>
</dbReference>
<keyword evidence="5 9" id="KW-0479">Metal-binding</keyword>
<comment type="caution">
    <text evidence="12">The sequence shown here is derived from an EMBL/GenBank/DDBJ whole genome shotgun (WGS) entry which is preliminary data.</text>
</comment>
<dbReference type="PIRSF" id="PIRSF001237">
    <property type="entry name" value="DHOdimr"/>
    <property type="match status" value="1"/>
</dbReference>
<comment type="function">
    <text evidence="1 9">Catalyzes the reversible cyclization of carbamoyl aspartate to dihydroorotate.</text>
</comment>
<comment type="catalytic activity">
    <reaction evidence="9 10">
        <text>(S)-dihydroorotate + H2O = N-carbamoyl-L-aspartate + H(+)</text>
        <dbReference type="Rhea" id="RHEA:24296"/>
        <dbReference type="ChEBI" id="CHEBI:15377"/>
        <dbReference type="ChEBI" id="CHEBI:15378"/>
        <dbReference type="ChEBI" id="CHEBI:30864"/>
        <dbReference type="ChEBI" id="CHEBI:32814"/>
        <dbReference type="EC" id="3.5.2.3"/>
    </reaction>
</comment>
<feature type="binding site" evidence="9">
    <location>
        <position position="43"/>
    </location>
    <ligand>
        <name>substrate</name>
    </ligand>
</feature>
<name>A0ABV4AG89_9GAMM</name>
<evidence type="ECO:0000313" key="12">
    <source>
        <dbReference type="EMBL" id="MEY1661518.1"/>
    </source>
</evidence>
<proteinExistence type="inferred from homology"/>
<evidence type="ECO:0000256" key="10">
    <source>
        <dbReference type="RuleBase" id="RU003440"/>
    </source>
</evidence>
<dbReference type="InterPro" id="IPR004721">
    <property type="entry name" value="DHOdimr"/>
</dbReference>
<dbReference type="NCBIfam" id="TIGR00856">
    <property type="entry name" value="pyrC_dimer"/>
    <property type="match status" value="1"/>
</dbReference>